<accession>A0A931CTP4</accession>
<gene>
    <name evidence="1" type="ORF">H0S81_01075</name>
</gene>
<organism evidence="1 2">
    <name type="scientific">Desulfotignum balticum</name>
    <dbReference type="NCBI Taxonomy" id="115781"/>
    <lineage>
        <taxon>Bacteria</taxon>
        <taxon>Pseudomonadati</taxon>
        <taxon>Thermodesulfobacteriota</taxon>
        <taxon>Desulfobacteria</taxon>
        <taxon>Desulfobacterales</taxon>
        <taxon>Desulfobacteraceae</taxon>
        <taxon>Desulfotignum</taxon>
    </lineage>
</organism>
<sequence length="119" mass="14415">MNHIFSSVFVVDRRYYPTDLFETKLNQVQKADPKGYQRIRKTIDRLLIDPSISDGKMKGVYHGRLKKYVGRRDYRLIYYWCERCLKENKRLHCGPIPNNSVIFFDLYHKKDKKKLKQLE</sequence>
<evidence type="ECO:0000313" key="2">
    <source>
        <dbReference type="Proteomes" id="UP000706172"/>
    </source>
</evidence>
<dbReference type="Proteomes" id="UP000706172">
    <property type="component" value="Unassembled WGS sequence"/>
</dbReference>
<dbReference type="SUPFAM" id="SSF143011">
    <property type="entry name" value="RelE-like"/>
    <property type="match status" value="1"/>
</dbReference>
<comment type="caution">
    <text evidence="1">The sequence shown here is derived from an EMBL/GenBank/DDBJ whole genome shotgun (WGS) entry which is preliminary data.</text>
</comment>
<dbReference type="InterPro" id="IPR035093">
    <property type="entry name" value="RelE/ParE_toxin_dom_sf"/>
</dbReference>
<proteinExistence type="predicted"/>
<name>A0A931CTP4_9BACT</name>
<dbReference type="AlphaFoldDB" id="A0A931CTP4"/>
<protein>
    <submittedName>
        <fullName evidence="1">Toxin</fullName>
    </submittedName>
</protein>
<dbReference type="EMBL" id="JACCQK010000039">
    <property type="protein sequence ID" value="MBG0778511.1"/>
    <property type="molecule type" value="Genomic_DNA"/>
</dbReference>
<reference evidence="1" key="1">
    <citation type="submission" date="2020-07" db="EMBL/GenBank/DDBJ databases">
        <title>Severe corrosion of carbon steel in oil field produced water can be linked to methanogenic archaea containing a special type of NiFe hydrogenase.</title>
        <authorList>
            <person name="Lahme S."/>
            <person name="Mand J."/>
            <person name="Longwell J."/>
            <person name="Smith R."/>
            <person name="Enning D."/>
        </authorList>
    </citation>
    <scope>NUCLEOTIDE SEQUENCE</scope>
    <source>
        <strain evidence="1">MIC098Bin6</strain>
    </source>
</reference>
<evidence type="ECO:0000313" key="1">
    <source>
        <dbReference type="EMBL" id="MBG0778511.1"/>
    </source>
</evidence>